<proteinExistence type="predicted"/>
<accession>A8GIN0</accession>
<sequence precursor="true">MDSTLLGALIGATIAALVSCGVALWTLKQNRVLENKKILAIKKEELYRACIDFHHSMLLYLNATLSPLHRERSLYDKAGALKEESNGKIEIITNIYFNSIDISTVKKLAAEFERKYASIARRHFENKSKDKETPDNPLLNDIKFYENASNAYDKLTESIKTLKNSVREIKTF</sequence>
<dbReference type="AlphaFoldDB" id="A8GIN0"/>
<protein>
    <submittedName>
        <fullName evidence="2">Uncharacterized protein</fullName>
    </submittedName>
</protein>
<evidence type="ECO:0000256" key="1">
    <source>
        <dbReference type="SAM" id="Phobius"/>
    </source>
</evidence>
<gene>
    <name evidence="2" type="ordered locus">Spro_3874</name>
</gene>
<name>A8GIN0_SERP5</name>
<dbReference type="STRING" id="399741.Spro_3874"/>
<dbReference type="EMBL" id="CP000826">
    <property type="protein sequence ID" value="ABV42970.1"/>
    <property type="molecule type" value="Genomic_DNA"/>
</dbReference>
<keyword evidence="1" id="KW-0472">Membrane</keyword>
<organism evidence="2">
    <name type="scientific">Serratia proteamaculans (strain 568)</name>
    <dbReference type="NCBI Taxonomy" id="399741"/>
    <lineage>
        <taxon>Bacteria</taxon>
        <taxon>Pseudomonadati</taxon>
        <taxon>Pseudomonadota</taxon>
        <taxon>Gammaproteobacteria</taxon>
        <taxon>Enterobacterales</taxon>
        <taxon>Yersiniaceae</taxon>
        <taxon>Serratia</taxon>
    </lineage>
</organism>
<evidence type="ECO:0000313" key="2">
    <source>
        <dbReference type="EMBL" id="ABV42970.1"/>
    </source>
</evidence>
<dbReference type="HOGENOM" id="CLU_1592038_0_0_6"/>
<reference evidence="2" key="1">
    <citation type="submission" date="2007-09" db="EMBL/GenBank/DDBJ databases">
        <title>Complete sequence of chromosome of Serratia proteamaculans 568.</title>
        <authorList>
            <consortium name="US DOE Joint Genome Institute"/>
            <person name="Copeland A."/>
            <person name="Lucas S."/>
            <person name="Lapidus A."/>
            <person name="Barry K."/>
            <person name="Glavina del Rio T."/>
            <person name="Dalin E."/>
            <person name="Tice H."/>
            <person name="Pitluck S."/>
            <person name="Chain P."/>
            <person name="Malfatti S."/>
            <person name="Shin M."/>
            <person name="Vergez L."/>
            <person name="Schmutz J."/>
            <person name="Larimer F."/>
            <person name="Land M."/>
            <person name="Hauser L."/>
            <person name="Kyrpides N."/>
            <person name="Kim E."/>
            <person name="Taghavi S."/>
            <person name="Newman L."/>
            <person name="Vangronsveld J."/>
            <person name="van der Lelie D."/>
            <person name="Richardson P."/>
        </authorList>
    </citation>
    <scope>NUCLEOTIDE SEQUENCE [LARGE SCALE GENOMIC DNA]</scope>
    <source>
        <strain evidence="2">568</strain>
    </source>
</reference>
<keyword evidence="1" id="KW-1133">Transmembrane helix</keyword>
<dbReference type="KEGG" id="spe:Spro_3874"/>
<feature type="transmembrane region" description="Helical" evidence="1">
    <location>
        <begin position="6"/>
        <end position="27"/>
    </location>
</feature>
<keyword evidence="1" id="KW-0812">Transmembrane</keyword>